<evidence type="ECO:0000313" key="1">
    <source>
        <dbReference type="EMBL" id="WMV29151.1"/>
    </source>
</evidence>
<proteinExistence type="predicted"/>
<protein>
    <submittedName>
        <fullName evidence="1">Uncharacterized protein</fullName>
    </submittedName>
</protein>
<name>A0AAF0TQV0_SOLVR</name>
<dbReference type="AlphaFoldDB" id="A0AAF0TQV0"/>
<dbReference type="Proteomes" id="UP001234989">
    <property type="component" value="Chromosome 5"/>
</dbReference>
<organism evidence="1 2">
    <name type="scientific">Solanum verrucosum</name>
    <dbReference type="NCBI Taxonomy" id="315347"/>
    <lineage>
        <taxon>Eukaryota</taxon>
        <taxon>Viridiplantae</taxon>
        <taxon>Streptophyta</taxon>
        <taxon>Embryophyta</taxon>
        <taxon>Tracheophyta</taxon>
        <taxon>Spermatophyta</taxon>
        <taxon>Magnoliopsida</taxon>
        <taxon>eudicotyledons</taxon>
        <taxon>Gunneridae</taxon>
        <taxon>Pentapetalae</taxon>
        <taxon>asterids</taxon>
        <taxon>lamiids</taxon>
        <taxon>Solanales</taxon>
        <taxon>Solanaceae</taxon>
        <taxon>Solanoideae</taxon>
        <taxon>Solaneae</taxon>
        <taxon>Solanum</taxon>
    </lineage>
</organism>
<sequence>MVKILQFIVMLRILILVLF</sequence>
<accession>A0AAF0TQV0</accession>
<dbReference type="EMBL" id="CP133616">
    <property type="protein sequence ID" value="WMV29151.1"/>
    <property type="molecule type" value="Genomic_DNA"/>
</dbReference>
<keyword evidence="2" id="KW-1185">Reference proteome</keyword>
<gene>
    <name evidence="1" type="ORF">MTR67_022536</name>
</gene>
<evidence type="ECO:0000313" key="2">
    <source>
        <dbReference type="Proteomes" id="UP001234989"/>
    </source>
</evidence>
<reference evidence="1" key="1">
    <citation type="submission" date="2023-08" db="EMBL/GenBank/DDBJ databases">
        <title>A de novo genome assembly of Solanum verrucosum Schlechtendal, a Mexican diploid species geographically isolated from the other diploid A-genome species in potato relatives.</title>
        <authorList>
            <person name="Hosaka K."/>
        </authorList>
    </citation>
    <scope>NUCLEOTIDE SEQUENCE</scope>
    <source>
        <tissue evidence="1">Young leaves</tissue>
    </source>
</reference>